<reference evidence="1" key="1">
    <citation type="journal article" date="2020" name="PLoS ONE">
        <title>Isolation and characterization of Streptomyces bacteriophages and Streptomyces strains encoding biosynthetic arsenals: Streptomyces strains and phages for antibiotic discovery.</title>
        <authorList>
            <person name="Montano E.T."/>
            <person name="Nideffer J.F."/>
            <person name="Brumage L."/>
            <person name="Erb M."/>
            <person name="Derman A.I."/>
            <person name="Davis J.P."/>
            <person name="Estrada E."/>
            <person name="Fu S."/>
            <person name="Le D."/>
            <person name="Vuppala A."/>
            <person name="Tran C."/>
            <person name="Luterstein E."/>
            <person name="Lakkaraju S."/>
            <person name="Panchagnula S."/>
            <person name="Ren C."/>
            <person name="Doan J."/>
            <person name="Tran S."/>
            <person name="Soriano J."/>
            <person name="Fujita Y."/>
            <person name="Gutala P."/>
            <person name="Fujii Q."/>
            <person name="Lee M."/>
            <person name="Bui A."/>
            <person name="Villarreal C."/>
            <person name="Shing S.R."/>
            <person name="Kim S."/>
            <person name="Freeman D."/>
            <person name="Racha V."/>
            <person name="Ho A."/>
            <person name="Kumar P."/>
            <person name="Falah K."/>
            <person name="Dawson T."/>
            <person name="Enustun E."/>
            <person name="Prichard A."/>
            <person name="Gomez A."/>
            <person name="Khanna K."/>
            <person name="Trigg S."/>
            <person name="Fernandez L."/>
            <person name="Pogliano K."/>
            <person name="Pogliano J."/>
        </authorList>
    </citation>
    <scope>NUCLEOTIDE SEQUENCE</scope>
    <source>
        <strain evidence="1">QF2</strain>
    </source>
</reference>
<gene>
    <name evidence="1" type="ORF">ID875_21195</name>
</gene>
<proteinExistence type="predicted"/>
<name>A0A927BNH9_STRGL</name>
<dbReference type="AlphaFoldDB" id="A0A927BNH9"/>
<sequence length="468" mass="49274">MTQSAARPNEALAYWVRTAGASYSQVAAEVGRVAARHGRQDIQTDSSRVSRWINKGERPRHPVPAYLAEALSGLCHGRVLTPADLGLSGAGPRGRGDAWSTRAVVAAILDTTRSDAVTDHHTPSPALPLSGARLVDAVQPWLHLQGLDPLPPPGRPSARLGLSDVARIEATTEAFRELDNAHGGGLSRLAVVGQLQHVTQLARTGTYTEETGRALFVAVAELASVAGWMTHDAGAHSTGQHYLILGLQAAKQAGPDGAGIGGHLMNCLARQANHLGHPEDALDLVQAAQYGTRKLRPGRLRALLCSLEARSHAALGHIGEMTRANGAAEHALTDDTGQAPSWAAWFDLAEYRVTAGVCELIAAEHDPARAANAITLIEQGTATRPPERVRSRAFDQIALARAHIRAGQPDAADAVTTTALTLMGTITSTRVGDRLRELDAELAHVPDASATADSRARIREALPASGAA</sequence>
<accession>A0A927BNH9</accession>
<comment type="caution">
    <text evidence="1">The sequence shown here is derived from an EMBL/GenBank/DDBJ whole genome shotgun (WGS) entry which is preliminary data.</text>
</comment>
<evidence type="ECO:0000313" key="1">
    <source>
        <dbReference type="EMBL" id="MBD2829886.1"/>
    </source>
</evidence>
<organism evidence="1">
    <name type="scientific">Streptomyces globisporus</name>
    <dbReference type="NCBI Taxonomy" id="1908"/>
    <lineage>
        <taxon>Bacteria</taxon>
        <taxon>Bacillati</taxon>
        <taxon>Actinomycetota</taxon>
        <taxon>Actinomycetes</taxon>
        <taxon>Kitasatosporales</taxon>
        <taxon>Streptomycetaceae</taxon>
        <taxon>Streptomyces</taxon>
    </lineage>
</organism>
<dbReference type="EMBL" id="JACWUS010000005">
    <property type="protein sequence ID" value="MBD2829886.1"/>
    <property type="molecule type" value="Genomic_DNA"/>
</dbReference>
<protein>
    <submittedName>
        <fullName evidence="1">Transcriptional regulator</fullName>
    </submittedName>
</protein>